<dbReference type="OrthoDB" id="2195019at2"/>
<evidence type="ECO:0000313" key="3">
    <source>
        <dbReference type="EMBL" id="STD82254.1"/>
    </source>
</evidence>
<keyword evidence="4" id="KW-1185">Reference proteome</keyword>
<feature type="region of interest" description="Disordered" evidence="1">
    <location>
        <begin position="26"/>
        <end position="84"/>
    </location>
</feature>
<keyword evidence="3" id="KW-0449">Lipoprotein</keyword>
<organism evidence="3 4">
    <name type="scientific">Enterococcus gallinarum</name>
    <dbReference type="NCBI Taxonomy" id="1353"/>
    <lineage>
        <taxon>Bacteria</taxon>
        <taxon>Bacillati</taxon>
        <taxon>Bacillota</taxon>
        <taxon>Bacilli</taxon>
        <taxon>Lactobacillales</taxon>
        <taxon>Enterococcaceae</taxon>
        <taxon>Enterococcus</taxon>
    </lineage>
</organism>
<dbReference type="RefSeq" id="WP_060814897.1">
    <property type="nucleotide sequence ID" value="NZ_JBHULA010000026.1"/>
</dbReference>
<dbReference type="PROSITE" id="PS51257">
    <property type="entry name" value="PROKAR_LIPOPROTEIN"/>
    <property type="match status" value="1"/>
</dbReference>
<protein>
    <submittedName>
        <fullName evidence="3">Putative lipoprotein</fullName>
    </submittedName>
</protein>
<reference evidence="3 4" key="1">
    <citation type="submission" date="2018-06" db="EMBL/GenBank/DDBJ databases">
        <authorList>
            <consortium name="Pathogen Informatics"/>
            <person name="Doyle S."/>
        </authorList>
    </citation>
    <scope>NUCLEOTIDE SEQUENCE [LARGE SCALE GENOMIC DNA]</scope>
    <source>
        <strain evidence="3 4">NCTC12360</strain>
    </source>
</reference>
<keyword evidence="2" id="KW-0732">Signal</keyword>
<feature type="compositionally biased region" description="Low complexity" evidence="1">
    <location>
        <begin position="37"/>
        <end position="81"/>
    </location>
</feature>
<dbReference type="EMBL" id="UFYW01000001">
    <property type="protein sequence ID" value="STD82254.1"/>
    <property type="molecule type" value="Genomic_DNA"/>
</dbReference>
<feature type="signal peptide" evidence="2">
    <location>
        <begin position="1"/>
        <end position="21"/>
    </location>
</feature>
<sequence>MKRKLLVPLLLSLLLSGCSTKVPEEATASSSSQKQMTSETVESSQSSLSDTTTVTRASASGSTSESVSETESPKTTETASAYPYQVDMSQQSNVLTFSFEGFNVPDTVTIDQSKEEVTFESSTPDDSVTSRYRATIATVPTKTIRVFSVGTNQIREVKVNTQISIGKVLGGTQDRKDHHGTMYLFYNHDGGLSLATPNYAGNVPADQMDVMQEVLP</sequence>
<name>A0A376GZB8_ENTGA</name>
<gene>
    <name evidence="3" type="ORF">NCTC12360_00675</name>
</gene>
<dbReference type="Proteomes" id="UP000254807">
    <property type="component" value="Unassembled WGS sequence"/>
</dbReference>
<dbReference type="AlphaFoldDB" id="A0A376GZB8"/>
<feature type="chain" id="PRO_5038335965" evidence="2">
    <location>
        <begin position="22"/>
        <end position="216"/>
    </location>
</feature>
<evidence type="ECO:0000256" key="1">
    <source>
        <dbReference type="SAM" id="MobiDB-lite"/>
    </source>
</evidence>
<accession>A0A376GZB8</accession>
<evidence type="ECO:0000256" key="2">
    <source>
        <dbReference type="SAM" id="SignalP"/>
    </source>
</evidence>
<proteinExistence type="predicted"/>
<feature type="compositionally biased region" description="Polar residues" evidence="1">
    <location>
        <begin position="27"/>
        <end position="36"/>
    </location>
</feature>
<evidence type="ECO:0000313" key="4">
    <source>
        <dbReference type="Proteomes" id="UP000254807"/>
    </source>
</evidence>